<reference evidence="2 3" key="1">
    <citation type="journal article" date="2014" name="PLoS Genet.">
        <title>Phylogenetically driven sequencing of extremely halophilic archaea reveals strategies for static and dynamic osmo-response.</title>
        <authorList>
            <person name="Becker E.A."/>
            <person name="Seitzer P.M."/>
            <person name="Tritt A."/>
            <person name="Larsen D."/>
            <person name="Krusor M."/>
            <person name="Yao A.I."/>
            <person name="Wu D."/>
            <person name="Madern D."/>
            <person name="Eisen J.A."/>
            <person name="Darling A.E."/>
            <person name="Facciotti M.T."/>
        </authorList>
    </citation>
    <scope>NUCLEOTIDE SEQUENCE [LARGE SCALE GENOMIC DNA]</scope>
    <source>
        <strain evidence="3">DSM 14919 / CCM 7023 / CIP 107410 / JCM 9276 / NCIMB 13854 / Aa 2.2</strain>
    </source>
</reference>
<gene>
    <name evidence="2" type="ORF">C456_01247</name>
</gene>
<dbReference type="Proteomes" id="UP000011535">
    <property type="component" value="Unassembled WGS sequence"/>
</dbReference>
<feature type="region of interest" description="Disordered" evidence="1">
    <location>
        <begin position="240"/>
        <end position="274"/>
    </location>
</feature>
<dbReference type="AlphaFoldDB" id="M0H332"/>
<organism evidence="2 3">
    <name type="scientific">Haloferax lucentense (strain DSM 14919 / JCM 9276 / NCIMB 13854 / Aa 2.2)</name>
    <name type="common">Haloferax alicantei</name>
    <dbReference type="NCBI Taxonomy" id="1230452"/>
    <lineage>
        <taxon>Archaea</taxon>
        <taxon>Methanobacteriati</taxon>
        <taxon>Methanobacteriota</taxon>
        <taxon>Stenosarchaea group</taxon>
        <taxon>Halobacteria</taxon>
        <taxon>Halobacteriales</taxon>
        <taxon>Haloferacaceae</taxon>
        <taxon>Haloferax</taxon>
    </lineage>
</organism>
<evidence type="ECO:0000313" key="2">
    <source>
        <dbReference type="EMBL" id="ELZ78905.1"/>
    </source>
</evidence>
<comment type="caution">
    <text evidence="2">The sequence shown here is derived from an EMBL/GenBank/DDBJ whole genome shotgun (WGS) entry which is preliminary data.</text>
</comment>
<sequence length="274" mass="31469">MQMTDDLPEGIVELAKAYIESHDGDDTTDDEIEVEENLEYWQEQVEEFEEGTPMYEMAVEERDNYRERYNKISEQDERRSELREELLTRASSEFAPQGDWMNETVISALTHAIIGQQRDRFLIGDYSLPGDADELSKREMVTVAKNIHAVAEDTVASNGSLDEVWEMMSTDKRYPITKILAEEKELVSSGDISAQLDDDETDNPGANLRYVLNSAEYYPYYREDGDWRLSLLGEFAWRTRGPDNVENDESSHDNEETDQQSSLDELDNGGDSDE</sequence>
<dbReference type="EMBL" id="AOLH01000002">
    <property type="protein sequence ID" value="ELZ78905.1"/>
    <property type="molecule type" value="Genomic_DNA"/>
</dbReference>
<name>M0H332_HALL2</name>
<evidence type="ECO:0000256" key="1">
    <source>
        <dbReference type="SAM" id="MobiDB-lite"/>
    </source>
</evidence>
<protein>
    <submittedName>
        <fullName evidence="2">Uncharacterized protein</fullName>
    </submittedName>
</protein>
<evidence type="ECO:0000313" key="3">
    <source>
        <dbReference type="Proteomes" id="UP000011535"/>
    </source>
</evidence>
<accession>M0H332</accession>
<proteinExistence type="predicted"/>
<feature type="compositionally biased region" description="Acidic residues" evidence="1">
    <location>
        <begin position="264"/>
        <end position="274"/>
    </location>
</feature>